<comment type="caution">
    <text evidence="2">The sequence shown here is derived from an EMBL/GenBank/DDBJ whole genome shotgun (WGS) entry which is preliminary data.</text>
</comment>
<evidence type="ECO:0000256" key="1">
    <source>
        <dbReference type="SAM" id="Phobius"/>
    </source>
</evidence>
<proteinExistence type="predicted"/>
<evidence type="ECO:0000313" key="2">
    <source>
        <dbReference type="EMBL" id="CAD2161981.1"/>
    </source>
</evidence>
<organism evidence="2 3">
    <name type="scientific">Meloidogyne enterolobii</name>
    <name type="common">Root-knot nematode worm</name>
    <name type="synonym">Meloidogyne mayaguensis</name>
    <dbReference type="NCBI Taxonomy" id="390850"/>
    <lineage>
        <taxon>Eukaryota</taxon>
        <taxon>Metazoa</taxon>
        <taxon>Ecdysozoa</taxon>
        <taxon>Nematoda</taxon>
        <taxon>Chromadorea</taxon>
        <taxon>Rhabditida</taxon>
        <taxon>Tylenchina</taxon>
        <taxon>Tylenchomorpha</taxon>
        <taxon>Tylenchoidea</taxon>
        <taxon>Meloidogynidae</taxon>
        <taxon>Meloidogyninae</taxon>
        <taxon>Meloidogyne</taxon>
    </lineage>
</organism>
<accession>A0A6V7UNC5</accession>
<protein>
    <submittedName>
        <fullName evidence="2">Uncharacterized protein</fullName>
    </submittedName>
</protein>
<evidence type="ECO:0000313" key="3">
    <source>
        <dbReference type="Proteomes" id="UP000580250"/>
    </source>
</evidence>
<dbReference type="EMBL" id="CAJEWN010000089">
    <property type="protein sequence ID" value="CAD2161981.1"/>
    <property type="molecule type" value="Genomic_DNA"/>
</dbReference>
<reference evidence="2 3" key="1">
    <citation type="submission" date="2020-08" db="EMBL/GenBank/DDBJ databases">
        <authorList>
            <person name="Koutsovoulos G."/>
            <person name="Danchin GJ E."/>
        </authorList>
    </citation>
    <scope>NUCLEOTIDE SEQUENCE [LARGE SCALE GENOMIC DNA]</scope>
</reference>
<keyword evidence="1" id="KW-0472">Membrane</keyword>
<keyword evidence="1" id="KW-0812">Transmembrane</keyword>
<sequence>MIFNPNISKQRKGHMVGYIWVEILFVHSAIVISKRLYWPEQVITPSKLDPIISFFVYQNSKKQYHLFLFFN</sequence>
<dbReference type="AlphaFoldDB" id="A0A6V7UNC5"/>
<dbReference type="Proteomes" id="UP000580250">
    <property type="component" value="Unassembled WGS sequence"/>
</dbReference>
<name>A0A6V7UNC5_MELEN</name>
<gene>
    <name evidence="2" type="ORF">MENT_LOCUS15153</name>
</gene>
<feature type="transmembrane region" description="Helical" evidence="1">
    <location>
        <begin position="15"/>
        <end position="32"/>
    </location>
</feature>
<keyword evidence="1" id="KW-1133">Transmembrane helix</keyword>